<reference evidence="4 5" key="1">
    <citation type="journal article" date="2020" name="ISME J.">
        <title>Uncovering the hidden diversity of litter-decomposition mechanisms in mushroom-forming fungi.</title>
        <authorList>
            <person name="Floudas D."/>
            <person name="Bentzer J."/>
            <person name="Ahren D."/>
            <person name="Johansson T."/>
            <person name="Persson P."/>
            <person name="Tunlid A."/>
        </authorList>
    </citation>
    <scope>NUCLEOTIDE SEQUENCE [LARGE SCALE GENOMIC DNA]</scope>
    <source>
        <strain evidence="4 5">CBS 101986</strain>
    </source>
</reference>
<evidence type="ECO:0000313" key="5">
    <source>
        <dbReference type="Proteomes" id="UP000567179"/>
    </source>
</evidence>
<comment type="caution">
    <text evidence="4">The sequence shown here is derived from an EMBL/GenBank/DDBJ whole genome shotgun (WGS) entry which is preliminary data.</text>
</comment>
<name>A0A8H5BCI6_9AGAR</name>
<dbReference type="SUPFAM" id="SSF53955">
    <property type="entry name" value="Lysozyme-like"/>
    <property type="match status" value="1"/>
</dbReference>
<sequence length="331" mass="34980">MRLFAPTIALFLCLVTAGASSTHGGPGLSARHNKLARNAGGVITLGSRGNKKCVNRTNKNGTSLTGSGKPKAQDPATPSSKPAAPKPTPAKKPVDTPAPPPASKPSTNKGLINVQSNCGPSGATKQITRVSGPNGSLDWLNCGFETSAGWQPPNIQMKDVITQPLSHALDSPSSPFKACSKYIHLFEQYGNQFGVEPIMLASFAMQESSCNPNTIGGGGEQGLMQITREKCGGAPGGNCLDPDFNIRTATRFFADTVKNNGGNVLLSVGAYNGWRRGLTKSAAFAAAHSSCCRCQNNGDYLHQFFNGWCQNINAYDAKMPLGKYFNLNQCR</sequence>
<feature type="compositionally biased region" description="Polar residues" evidence="1">
    <location>
        <begin position="108"/>
        <end position="126"/>
    </location>
</feature>
<evidence type="ECO:0000256" key="1">
    <source>
        <dbReference type="SAM" id="MobiDB-lite"/>
    </source>
</evidence>
<dbReference type="OrthoDB" id="2537480at2759"/>
<evidence type="ECO:0000313" key="4">
    <source>
        <dbReference type="EMBL" id="KAF5320676.1"/>
    </source>
</evidence>
<feature type="compositionally biased region" description="Pro residues" evidence="1">
    <location>
        <begin position="84"/>
        <end position="103"/>
    </location>
</feature>
<dbReference type="AlphaFoldDB" id="A0A8H5BCI6"/>
<feature type="chain" id="PRO_5034661147" description="Transglycosylase SLT domain-containing protein" evidence="2">
    <location>
        <begin position="22"/>
        <end position="331"/>
    </location>
</feature>
<dbReference type="Gene3D" id="1.10.530.10">
    <property type="match status" value="1"/>
</dbReference>
<dbReference type="InterPro" id="IPR023346">
    <property type="entry name" value="Lysozyme-like_dom_sf"/>
</dbReference>
<protein>
    <recommendedName>
        <fullName evidence="3">Transglycosylase SLT domain-containing protein</fullName>
    </recommendedName>
</protein>
<keyword evidence="2" id="KW-0732">Signal</keyword>
<feature type="domain" description="Transglycosylase SLT" evidence="3">
    <location>
        <begin position="185"/>
        <end position="273"/>
    </location>
</feature>
<feature type="signal peptide" evidence="2">
    <location>
        <begin position="1"/>
        <end position="21"/>
    </location>
</feature>
<gene>
    <name evidence="4" type="ORF">D9619_001997</name>
</gene>
<accession>A0A8H5BCI6</accession>
<dbReference type="InterPro" id="IPR008258">
    <property type="entry name" value="Transglycosylase_SLT_dom_1"/>
</dbReference>
<keyword evidence="5" id="KW-1185">Reference proteome</keyword>
<feature type="region of interest" description="Disordered" evidence="1">
    <location>
        <begin position="41"/>
        <end position="126"/>
    </location>
</feature>
<organism evidence="4 5">
    <name type="scientific">Psilocybe cf. subviscida</name>
    <dbReference type="NCBI Taxonomy" id="2480587"/>
    <lineage>
        <taxon>Eukaryota</taxon>
        <taxon>Fungi</taxon>
        <taxon>Dikarya</taxon>
        <taxon>Basidiomycota</taxon>
        <taxon>Agaricomycotina</taxon>
        <taxon>Agaricomycetes</taxon>
        <taxon>Agaricomycetidae</taxon>
        <taxon>Agaricales</taxon>
        <taxon>Agaricineae</taxon>
        <taxon>Strophariaceae</taxon>
        <taxon>Psilocybe</taxon>
    </lineage>
</organism>
<dbReference type="EMBL" id="JAACJJ010000028">
    <property type="protein sequence ID" value="KAF5320676.1"/>
    <property type="molecule type" value="Genomic_DNA"/>
</dbReference>
<dbReference type="Pfam" id="PF01464">
    <property type="entry name" value="SLT"/>
    <property type="match status" value="1"/>
</dbReference>
<dbReference type="Proteomes" id="UP000567179">
    <property type="component" value="Unassembled WGS sequence"/>
</dbReference>
<proteinExistence type="predicted"/>
<evidence type="ECO:0000256" key="2">
    <source>
        <dbReference type="SAM" id="SignalP"/>
    </source>
</evidence>
<evidence type="ECO:0000259" key="3">
    <source>
        <dbReference type="Pfam" id="PF01464"/>
    </source>
</evidence>
<feature type="compositionally biased region" description="Polar residues" evidence="1">
    <location>
        <begin position="55"/>
        <end position="66"/>
    </location>
</feature>